<dbReference type="OrthoDB" id="2193759at2759"/>
<protein>
    <submittedName>
        <fullName evidence="1">Uncharacterized protein</fullName>
    </submittedName>
</protein>
<proteinExistence type="predicted"/>
<gene>
    <name evidence="1" type="ORF">NGRA_0410</name>
</gene>
<dbReference type="EMBL" id="SBJO01000014">
    <property type="protein sequence ID" value="KAF9764631.1"/>
    <property type="molecule type" value="Genomic_DNA"/>
</dbReference>
<dbReference type="AlphaFoldDB" id="A0A9P6H0X5"/>
<reference evidence="1 2" key="1">
    <citation type="journal article" date="2020" name="Genome Biol. Evol.">
        <title>Comparative genomics of strictly vertically transmitted, feminizing microsporidia endosymbionts of amphipod crustaceans.</title>
        <authorList>
            <person name="Cormier A."/>
            <person name="Chebbi M.A."/>
            <person name="Giraud I."/>
            <person name="Wattier R."/>
            <person name="Teixeira M."/>
            <person name="Gilbert C."/>
            <person name="Rigaud T."/>
            <person name="Cordaux R."/>
        </authorList>
    </citation>
    <scope>NUCLEOTIDE SEQUENCE [LARGE SCALE GENOMIC DNA]</scope>
    <source>
        <strain evidence="1 2">Ou3-Ou53</strain>
    </source>
</reference>
<comment type="caution">
    <text evidence="1">The sequence shown here is derived from an EMBL/GenBank/DDBJ whole genome shotgun (WGS) entry which is preliminary data.</text>
</comment>
<evidence type="ECO:0000313" key="1">
    <source>
        <dbReference type="EMBL" id="KAF9764631.1"/>
    </source>
</evidence>
<dbReference type="Proteomes" id="UP000740883">
    <property type="component" value="Unassembled WGS sequence"/>
</dbReference>
<accession>A0A9P6H0X5</accession>
<evidence type="ECO:0000313" key="2">
    <source>
        <dbReference type="Proteomes" id="UP000740883"/>
    </source>
</evidence>
<sequence length="452" mass="53128">MDEVRQIVESYKTIKAKTQYLKNYLEHVDATYKKSSDLLFRAAQIPRDAMWNDPNIINILEMGERQRVIFDEMSSLHSHTVSKDIDDLMVHINEEINLIEKDLGDIIKLNNTRMEQIEQTKNQHRNSWVKGFDPWITDIKLKLAIKNMYQIKETNDLKVYSKMNMYNDKLKYTQEMYLSIISNFIKIQRSLFLNMSDSLNFQIQPNDEPEKYFDAVGEENNEKKECKIISAYNGLIESMSKDLIKSNITVYKNLEPVKYGLVKIKKGFTGDWILLFVAVTKSNWLHLFDFSPLGTSLDKYSQLLFKLKNNLNRGIVSIFDFKKDSMTFVDERNLSNLADEIKDNIDKVINSIYLSVDLRNKNIKLEKDKLIISIDDKYQSGFSSLFGMNIIRLKSFTLTNCYELFFSMTKKNEIPKEETIVEEEFVEEEIPEFIKPKEKIIKVDEENPWVSD</sequence>
<name>A0A9P6H0X5_9MICR</name>
<dbReference type="InterPro" id="IPR031505">
    <property type="entry name" value="DUF5098"/>
</dbReference>
<keyword evidence="2" id="KW-1185">Reference proteome</keyword>
<dbReference type="Pfam" id="PF17023">
    <property type="entry name" value="DUF5098"/>
    <property type="match status" value="1"/>
</dbReference>
<organism evidence="1 2">
    <name type="scientific">Nosema granulosis</name>
    <dbReference type="NCBI Taxonomy" id="83296"/>
    <lineage>
        <taxon>Eukaryota</taxon>
        <taxon>Fungi</taxon>
        <taxon>Fungi incertae sedis</taxon>
        <taxon>Microsporidia</taxon>
        <taxon>Nosematidae</taxon>
        <taxon>Nosema</taxon>
    </lineage>
</organism>